<dbReference type="InterPro" id="IPR051268">
    <property type="entry name" value="Type-I_R_enzyme_R_subunit"/>
</dbReference>
<keyword evidence="9" id="KW-0067">ATP-binding</keyword>
<evidence type="ECO:0000256" key="6">
    <source>
        <dbReference type="ARBA" id="ARBA00022747"/>
    </source>
</evidence>
<evidence type="ECO:0000256" key="10">
    <source>
        <dbReference type="ARBA" id="ARBA00023125"/>
    </source>
</evidence>
<evidence type="ECO:0000259" key="11">
    <source>
        <dbReference type="Pfam" id="PF04313"/>
    </source>
</evidence>
<evidence type="ECO:0000313" key="12">
    <source>
        <dbReference type="EMBL" id="GAM63705.1"/>
    </source>
</evidence>
<evidence type="ECO:0000256" key="8">
    <source>
        <dbReference type="ARBA" id="ARBA00022801"/>
    </source>
</evidence>
<dbReference type="Pfam" id="PF04313">
    <property type="entry name" value="HSDR_N"/>
    <property type="match status" value="1"/>
</dbReference>
<feature type="domain" description="Restriction endonuclease type I HsdR N-terminal" evidence="11">
    <location>
        <begin position="6"/>
        <end position="172"/>
    </location>
</feature>
<dbReference type="InterPro" id="IPR007409">
    <property type="entry name" value="Restrct_endonuc_type1_HsdR_N"/>
</dbReference>
<organism evidence="12 13">
    <name type="scientific">Vibrio ishigakensis</name>
    <dbReference type="NCBI Taxonomy" id="1481914"/>
    <lineage>
        <taxon>Bacteria</taxon>
        <taxon>Pseudomonadati</taxon>
        <taxon>Pseudomonadota</taxon>
        <taxon>Gammaproteobacteria</taxon>
        <taxon>Vibrionales</taxon>
        <taxon>Vibrionaceae</taxon>
        <taxon>Vibrio</taxon>
    </lineage>
</organism>
<evidence type="ECO:0000256" key="9">
    <source>
        <dbReference type="ARBA" id="ARBA00022840"/>
    </source>
</evidence>
<protein>
    <recommendedName>
        <fullName evidence="3">type I site-specific deoxyribonuclease</fullName>
        <ecNumber evidence="3">3.1.21.3</ecNumber>
    </recommendedName>
</protein>
<proteinExistence type="inferred from homology"/>
<keyword evidence="5" id="KW-0547">Nucleotide-binding</keyword>
<dbReference type="GO" id="GO:0003677">
    <property type="term" value="F:DNA binding"/>
    <property type="evidence" value="ECO:0007669"/>
    <property type="project" value="UniProtKB-KW"/>
</dbReference>
<dbReference type="Proteomes" id="UP000031670">
    <property type="component" value="Unassembled WGS sequence"/>
</dbReference>
<evidence type="ECO:0000313" key="13">
    <source>
        <dbReference type="Proteomes" id="UP000031670"/>
    </source>
</evidence>
<dbReference type="EC" id="3.1.21.3" evidence="3"/>
<dbReference type="GO" id="GO:0005524">
    <property type="term" value="F:ATP binding"/>
    <property type="evidence" value="ECO:0007669"/>
    <property type="project" value="UniProtKB-KW"/>
</dbReference>
<accession>A0A0B8PA71</accession>
<keyword evidence="4" id="KW-0540">Nuclease</keyword>
<comment type="similarity">
    <text evidence="2">Belongs to the HsdR family.</text>
</comment>
<dbReference type="PANTHER" id="PTHR30195:SF15">
    <property type="entry name" value="TYPE I RESTRICTION ENZYME HINDI ENDONUCLEASE SUBUNIT"/>
    <property type="match status" value="1"/>
</dbReference>
<dbReference type="GO" id="GO:0009307">
    <property type="term" value="P:DNA restriction-modification system"/>
    <property type="evidence" value="ECO:0007669"/>
    <property type="project" value="UniProtKB-KW"/>
</dbReference>
<dbReference type="AlphaFoldDB" id="A0A0B8PA71"/>
<gene>
    <name evidence="12" type="ORF">JCM19232_2685</name>
</gene>
<sequence>MSRVGQKERVTQTRLRKFFVEQLDYDYLGDWEYREGNRNIETGLLTDWLAKRGVAEALIKRTLRKLDVAAALGEGKKLYDANKEVYRLLRYGVKEKEGTGQQNQTVWLIDWDNPEANNFAIAEEVTIQGEKKKRPDIVIYVNGIALGVIELKRSSVSVSEGIRQNLDNQKKRLYSQFLYHHAASDGGE</sequence>
<dbReference type="GO" id="GO:0009035">
    <property type="term" value="F:type I site-specific deoxyribonuclease activity"/>
    <property type="evidence" value="ECO:0007669"/>
    <property type="project" value="UniProtKB-EC"/>
</dbReference>
<comment type="caution">
    <text evidence="12">The sequence shown here is derived from an EMBL/GenBank/DDBJ whole genome shotgun (WGS) entry which is preliminary data.</text>
</comment>
<dbReference type="Gene3D" id="3.90.1570.50">
    <property type="match status" value="1"/>
</dbReference>
<comment type="catalytic activity">
    <reaction evidence="1">
        <text>Endonucleolytic cleavage of DNA to give random double-stranded fragments with terminal 5'-phosphates, ATP is simultaneously hydrolyzed.</text>
        <dbReference type="EC" id="3.1.21.3"/>
    </reaction>
</comment>
<keyword evidence="10" id="KW-0238">DNA-binding</keyword>
<evidence type="ECO:0000256" key="1">
    <source>
        <dbReference type="ARBA" id="ARBA00000851"/>
    </source>
</evidence>
<keyword evidence="7" id="KW-0255">Endonuclease</keyword>
<evidence type="ECO:0000256" key="3">
    <source>
        <dbReference type="ARBA" id="ARBA00012654"/>
    </source>
</evidence>
<dbReference type="EMBL" id="BBSA01000009">
    <property type="protein sequence ID" value="GAM63705.1"/>
    <property type="molecule type" value="Genomic_DNA"/>
</dbReference>
<evidence type="ECO:0000256" key="5">
    <source>
        <dbReference type="ARBA" id="ARBA00022741"/>
    </source>
</evidence>
<reference evidence="12 13" key="1">
    <citation type="submission" date="2015-01" db="EMBL/GenBank/DDBJ databases">
        <title>Vibrio sp. C5 JCM 19232 whole genome shotgun sequence.</title>
        <authorList>
            <person name="Sawabe T."/>
            <person name="Meirelles P."/>
            <person name="Feng G."/>
            <person name="Sayaka M."/>
            <person name="Hattori M."/>
            <person name="Ohkuma M."/>
        </authorList>
    </citation>
    <scope>NUCLEOTIDE SEQUENCE [LARGE SCALE GENOMIC DNA]</scope>
    <source>
        <strain evidence="12 13">JCM19232</strain>
    </source>
</reference>
<name>A0A0B8PA71_9VIBR</name>
<evidence type="ECO:0000256" key="2">
    <source>
        <dbReference type="ARBA" id="ARBA00008598"/>
    </source>
</evidence>
<dbReference type="PANTHER" id="PTHR30195">
    <property type="entry name" value="TYPE I SITE-SPECIFIC DEOXYRIBONUCLEASE PROTEIN SUBUNIT M AND R"/>
    <property type="match status" value="1"/>
</dbReference>
<keyword evidence="8" id="KW-0378">Hydrolase</keyword>
<reference evidence="12 13" key="2">
    <citation type="submission" date="2015-01" db="EMBL/GenBank/DDBJ databases">
        <authorList>
            <consortium name="NBRP consortium"/>
            <person name="Sawabe T."/>
            <person name="Meirelles P."/>
            <person name="Feng G."/>
            <person name="Sayaka M."/>
            <person name="Hattori M."/>
            <person name="Ohkuma M."/>
        </authorList>
    </citation>
    <scope>NUCLEOTIDE SEQUENCE [LARGE SCALE GENOMIC DNA]</scope>
    <source>
        <strain evidence="12 13">JCM19232</strain>
    </source>
</reference>
<evidence type="ECO:0000256" key="4">
    <source>
        <dbReference type="ARBA" id="ARBA00022722"/>
    </source>
</evidence>
<keyword evidence="6" id="KW-0680">Restriction system</keyword>
<dbReference type="CDD" id="cd22332">
    <property type="entry name" value="HsdR_N"/>
    <property type="match status" value="1"/>
</dbReference>
<evidence type="ECO:0000256" key="7">
    <source>
        <dbReference type="ARBA" id="ARBA00022759"/>
    </source>
</evidence>